<comment type="caution">
    <text evidence="2">The sequence shown here is derived from an EMBL/GenBank/DDBJ whole genome shotgun (WGS) entry which is preliminary data.</text>
</comment>
<dbReference type="Proteomes" id="UP001218218">
    <property type="component" value="Unassembled WGS sequence"/>
</dbReference>
<evidence type="ECO:0000256" key="1">
    <source>
        <dbReference type="SAM" id="MobiDB-lite"/>
    </source>
</evidence>
<organism evidence="2 3">
    <name type="scientific">Mycena albidolilacea</name>
    <dbReference type="NCBI Taxonomy" id="1033008"/>
    <lineage>
        <taxon>Eukaryota</taxon>
        <taxon>Fungi</taxon>
        <taxon>Dikarya</taxon>
        <taxon>Basidiomycota</taxon>
        <taxon>Agaricomycotina</taxon>
        <taxon>Agaricomycetes</taxon>
        <taxon>Agaricomycetidae</taxon>
        <taxon>Agaricales</taxon>
        <taxon>Marasmiineae</taxon>
        <taxon>Mycenaceae</taxon>
        <taxon>Mycena</taxon>
    </lineage>
</organism>
<reference evidence="2" key="1">
    <citation type="submission" date="2023-03" db="EMBL/GenBank/DDBJ databases">
        <title>Massive genome expansion in bonnet fungi (Mycena s.s.) driven by repeated elements and novel gene families across ecological guilds.</title>
        <authorList>
            <consortium name="Lawrence Berkeley National Laboratory"/>
            <person name="Harder C.B."/>
            <person name="Miyauchi S."/>
            <person name="Viragh M."/>
            <person name="Kuo A."/>
            <person name="Thoen E."/>
            <person name="Andreopoulos B."/>
            <person name="Lu D."/>
            <person name="Skrede I."/>
            <person name="Drula E."/>
            <person name="Henrissat B."/>
            <person name="Morin E."/>
            <person name="Kohler A."/>
            <person name="Barry K."/>
            <person name="LaButti K."/>
            <person name="Morin E."/>
            <person name="Salamov A."/>
            <person name="Lipzen A."/>
            <person name="Mereny Z."/>
            <person name="Hegedus B."/>
            <person name="Baldrian P."/>
            <person name="Stursova M."/>
            <person name="Weitz H."/>
            <person name="Taylor A."/>
            <person name="Grigoriev I.V."/>
            <person name="Nagy L.G."/>
            <person name="Martin F."/>
            <person name="Kauserud H."/>
        </authorList>
    </citation>
    <scope>NUCLEOTIDE SEQUENCE</scope>
    <source>
        <strain evidence="2">CBHHK002</strain>
    </source>
</reference>
<feature type="compositionally biased region" description="Basic and acidic residues" evidence="1">
    <location>
        <begin position="48"/>
        <end position="62"/>
    </location>
</feature>
<dbReference type="EMBL" id="JARIHO010000049">
    <property type="protein sequence ID" value="KAJ7321810.1"/>
    <property type="molecule type" value="Genomic_DNA"/>
</dbReference>
<evidence type="ECO:0000313" key="2">
    <source>
        <dbReference type="EMBL" id="KAJ7321810.1"/>
    </source>
</evidence>
<feature type="region of interest" description="Disordered" evidence="1">
    <location>
        <begin position="109"/>
        <end position="144"/>
    </location>
</feature>
<gene>
    <name evidence="2" type="ORF">DFH08DRAFT_818180</name>
</gene>
<accession>A0AAD6ZGJ2</accession>
<evidence type="ECO:0000313" key="3">
    <source>
        <dbReference type="Proteomes" id="UP001218218"/>
    </source>
</evidence>
<dbReference type="AlphaFoldDB" id="A0AAD6ZGJ2"/>
<feature type="compositionally biased region" description="Polar residues" evidence="1">
    <location>
        <begin position="65"/>
        <end position="76"/>
    </location>
</feature>
<name>A0AAD6ZGJ2_9AGAR</name>
<proteinExistence type="predicted"/>
<keyword evidence="3" id="KW-1185">Reference proteome</keyword>
<protein>
    <submittedName>
        <fullName evidence="2">Uncharacterized protein</fullName>
    </submittedName>
</protein>
<feature type="region of interest" description="Disordered" evidence="1">
    <location>
        <begin position="1"/>
        <end position="79"/>
    </location>
</feature>
<sequence length="144" mass="15654">MSSLQRDPPAHDGCTYRSPINPKDPTAPRRVQRGNRAGRLPRELAAIRAEEEARRAAVKEEGVTSAGSTSRRSPTPSEMEGVELYNPFLSALPAAASNGVLHLVGQLEAPSTSTQTQDVDEEMDDPPRSWTPDEDDEWGMGPSM</sequence>